<dbReference type="GO" id="GO:0008270">
    <property type="term" value="F:zinc ion binding"/>
    <property type="evidence" value="ECO:0007669"/>
    <property type="project" value="UniProtKB-KW"/>
</dbReference>
<dbReference type="GO" id="GO:0016787">
    <property type="term" value="F:hydrolase activity"/>
    <property type="evidence" value="ECO:0007669"/>
    <property type="project" value="UniProtKB-KW"/>
</dbReference>
<dbReference type="InterPro" id="IPR000330">
    <property type="entry name" value="SNF2_N"/>
</dbReference>
<dbReference type="SMART" id="SM00487">
    <property type="entry name" value="DEXDc"/>
    <property type="match status" value="1"/>
</dbReference>
<accession>A0A9W6WB58</accession>
<dbReference type="InterPro" id="IPR017907">
    <property type="entry name" value="Znf_RING_CS"/>
</dbReference>
<dbReference type="Pfam" id="PF00271">
    <property type="entry name" value="Helicase_C"/>
    <property type="match status" value="1"/>
</dbReference>
<dbReference type="InterPro" id="IPR049730">
    <property type="entry name" value="SNF2/RAD54-like_C"/>
</dbReference>
<dbReference type="AlphaFoldDB" id="A0A9W6WB58"/>
<evidence type="ECO:0000256" key="7">
    <source>
        <dbReference type="ARBA" id="ARBA00022833"/>
    </source>
</evidence>
<dbReference type="Pfam" id="PF14634">
    <property type="entry name" value="zf-RING_5"/>
    <property type="match status" value="1"/>
</dbReference>
<dbReference type="EMBL" id="BSXN01001594">
    <property type="protein sequence ID" value="GME73723.1"/>
    <property type="molecule type" value="Genomic_DNA"/>
</dbReference>
<keyword evidence="3" id="KW-0547">Nucleotide-binding</keyword>
<keyword evidence="15" id="KW-1185">Reference proteome</keyword>
<feature type="domain" description="RING-type" evidence="11">
    <location>
        <begin position="495"/>
        <end position="547"/>
    </location>
</feature>
<evidence type="ECO:0000256" key="9">
    <source>
        <dbReference type="PROSITE-ProRule" id="PRU00175"/>
    </source>
</evidence>
<dbReference type="PROSITE" id="PS00518">
    <property type="entry name" value="ZF_RING_1"/>
    <property type="match status" value="1"/>
</dbReference>
<dbReference type="SUPFAM" id="SSF52540">
    <property type="entry name" value="P-loop containing nucleoside triphosphate hydrolases"/>
    <property type="match status" value="2"/>
</dbReference>
<dbReference type="Gene3D" id="3.40.50.300">
    <property type="entry name" value="P-loop containing nucleotide triphosphate hydrolases"/>
    <property type="match status" value="1"/>
</dbReference>
<comment type="caution">
    <text evidence="14">The sequence shown here is derived from an EMBL/GenBank/DDBJ whole genome shotgun (WGS) entry which is preliminary data.</text>
</comment>
<evidence type="ECO:0000256" key="6">
    <source>
        <dbReference type="ARBA" id="ARBA00022806"/>
    </source>
</evidence>
<dbReference type="GO" id="GO:0004386">
    <property type="term" value="F:helicase activity"/>
    <property type="evidence" value="ECO:0007669"/>
    <property type="project" value="UniProtKB-KW"/>
</dbReference>
<protein>
    <submittedName>
        <fullName evidence="14">Unnamed protein product</fullName>
    </submittedName>
</protein>
<dbReference type="SMART" id="SM00184">
    <property type="entry name" value="RING"/>
    <property type="match status" value="1"/>
</dbReference>
<dbReference type="SUPFAM" id="SSF57850">
    <property type="entry name" value="RING/U-box"/>
    <property type="match status" value="1"/>
</dbReference>
<organism evidence="14 15">
    <name type="scientific">Candida boidinii</name>
    <name type="common">Yeast</name>
    <dbReference type="NCBI Taxonomy" id="5477"/>
    <lineage>
        <taxon>Eukaryota</taxon>
        <taxon>Fungi</taxon>
        <taxon>Dikarya</taxon>
        <taxon>Ascomycota</taxon>
        <taxon>Saccharomycotina</taxon>
        <taxon>Pichiomycetes</taxon>
        <taxon>Pichiales</taxon>
        <taxon>Pichiaceae</taxon>
        <taxon>Ogataea</taxon>
        <taxon>Ogataea/Candida clade</taxon>
    </lineage>
</organism>
<dbReference type="InterPro" id="IPR001650">
    <property type="entry name" value="Helicase_C-like"/>
</dbReference>
<feature type="domain" description="Helicase C-terminal" evidence="13">
    <location>
        <begin position="609"/>
        <end position="770"/>
    </location>
</feature>
<dbReference type="GO" id="GO:0005737">
    <property type="term" value="C:cytoplasm"/>
    <property type="evidence" value="ECO:0007669"/>
    <property type="project" value="TreeGrafter"/>
</dbReference>
<evidence type="ECO:0000256" key="3">
    <source>
        <dbReference type="ARBA" id="ARBA00022741"/>
    </source>
</evidence>
<evidence type="ECO:0000256" key="4">
    <source>
        <dbReference type="ARBA" id="ARBA00022771"/>
    </source>
</evidence>
<evidence type="ECO:0000313" key="15">
    <source>
        <dbReference type="Proteomes" id="UP001165120"/>
    </source>
</evidence>
<keyword evidence="5" id="KW-0378">Hydrolase</keyword>
<sequence>MSGGNTYNPYPSAPMNITPTMQTPWFNSYSSIVNRNIFASTSMDNPMILEDGDDISPYSGYSGGFVPNSESDSIQKLLENIGTDENEDGSDENLAPTPEEMSVSLLKHQRISLKWLLKMENGNNKGGILADDMGLGKTVQAISLMVANKSKNPECKTNLIIAPVSLLKQWANEIDLKILRGHKLSCFIYHQSNKVSSSKKLKQYDVVLTSYNTLASEFKKHKASAIEGIDVNDNDGNYDDDSDDEGDSRASSRGGGGRSRRYFSPFYTSDAQFYRIILDEAQWIKNRTSQASKSVVRLKSMYRWCLTGTPMQNRVDELYPIIRFLRIKPYNDERKFNSEITSVIKSSRGAGENRGLRKLQVLLSAILLRRTKSSLIDGKPILSLPDKVIIKDHVEMLEGELSFYKELETNSANMASRLLKESEVQKVNNYSSILTLLLRLRQACCHNYLVKLGGVGNESDEAEVISLRDSYESCRTFSASTIERINNEESEGFACSVCFDTLVEDKVLILNNCGHVICSDCIKEYFDRFSEAEKDDETRIAECPTCKEDNSEKRSITYKLFDIVCNKQSNWTNTKKLMGVRRPALTRSQRTEKIKELAKSEGKLLLSAKLKKCIALINEITEKNPSDKIIIFSQFTFLFDILQLFFVINKIPYLRYDGSMSLDQKSETVKEFYETTEKKTLLLSLKAGNVGLTLTCASHVIILDPFWNPYVEFQAIDRTHRIGQTKEVYVHRILIEKTIEDRIMKLQEEKQEMVDAALDPEGRKSINRLGRRELGFLFGLNGLSEDD</sequence>
<evidence type="ECO:0000256" key="5">
    <source>
        <dbReference type="ARBA" id="ARBA00022801"/>
    </source>
</evidence>
<evidence type="ECO:0000259" key="12">
    <source>
        <dbReference type="PROSITE" id="PS51192"/>
    </source>
</evidence>
<dbReference type="CDD" id="cd18008">
    <property type="entry name" value="DEXDc_SHPRH-like"/>
    <property type="match status" value="1"/>
</dbReference>
<comment type="similarity">
    <text evidence="1">Belongs to the SNF2/RAD54 helicase family.</text>
</comment>
<feature type="domain" description="Helicase ATP-binding" evidence="12">
    <location>
        <begin position="118"/>
        <end position="328"/>
    </location>
</feature>
<dbReference type="Pfam" id="PF00176">
    <property type="entry name" value="SNF2-rel_dom"/>
    <property type="match status" value="1"/>
</dbReference>
<evidence type="ECO:0000259" key="11">
    <source>
        <dbReference type="PROSITE" id="PS50089"/>
    </source>
</evidence>
<dbReference type="Gene3D" id="3.30.40.10">
    <property type="entry name" value="Zinc/RING finger domain, C3HC4 (zinc finger)"/>
    <property type="match status" value="1"/>
</dbReference>
<dbReference type="InterPro" id="IPR001841">
    <property type="entry name" value="Znf_RING"/>
</dbReference>
<evidence type="ECO:0000256" key="2">
    <source>
        <dbReference type="ARBA" id="ARBA00022723"/>
    </source>
</evidence>
<evidence type="ECO:0000259" key="13">
    <source>
        <dbReference type="PROSITE" id="PS51194"/>
    </source>
</evidence>
<dbReference type="InterPro" id="IPR038718">
    <property type="entry name" value="SNF2-like_sf"/>
</dbReference>
<dbReference type="PANTHER" id="PTHR45626:SF16">
    <property type="entry name" value="ATP-DEPENDENT HELICASE ULS1"/>
    <property type="match status" value="1"/>
</dbReference>
<dbReference type="InterPro" id="IPR027417">
    <property type="entry name" value="P-loop_NTPase"/>
</dbReference>
<dbReference type="PROSITE" id="PS51192">
    <property type="entry name" value="HELICASE_ATP_BIND_1"/>
    <property type="match status" value="1"/>
</dbReference>
<dbReference type="SMART" id="SM00490">
    <property type="entry name" value="HELICc"/>
    <property type="match status" value="1"/>
</dbReference>
<evidence type="ECO:0000256" key="8">
    <source>
        <dbReference type="ARBA" id="ARBA00022840"/>
    </source>
</evidence>
<dbReference type="Gene3D" id="3.40.50.10810">
    <property type="entry name" value="Tandem AAA-ATPase domain"/>
    <property type="match status" value="2"/>
</dbReference>
<dbReference type="GO" id="GO:0005634">
    <property type="term" value="C:nucleus"/>
    <property type="evidence" value="ECO:0007669"/>
    <property type="project" value="TreeGrafter"/>
</dbReference>
<dbReference type="CDD" id="cd18793">
    <property type="entry name" value="SF2_C_SNF"/>
    <property type="match status" value="1"/>
</dbReference>
<keyword evidence="4 9" id="KW-0863">Zinc-finger</keyword>
<dbReference type="PROSITE" id="PS51194">
    <property type="entry name" value="HELICASE_CTER"/>
    <property type="match status" value="1"/>
</dbReference>
<dbReference type="InterPro" id="IPR050628">
    <property type="entry name" value="SNF2_RAD54_helicase_TF"/>
</dbReference>
<evidence type="ECO:0000313" key="14">
    <source>
        <dbReference type="EMBL" id="GME73723.1"/>
    </source>
</evidence>
<dbReference type="Proteomes" id="UP001165120">
    <property type="component" value="Unassembled WGS sequence"/>
</dbReference>
<feature type="region of interest" description="Disordered" evidence="10">
    <location>
        <begin position="233"/>
        <end position="257"/>
    </location>
</feature>
<dbReference type="InterPro" id="IPR013083">
    <property type="entry name" value="Znf_RING/FYVE/PHD"/>
</dbReference>
<evidence type="ECO:0000256" key="1">
    <source>
        <dbReference type="ARBA" id="ARBA00007025"/>
    </source>
</evidence>
<dbReference type="GO" id="GO:0000724">
    <property type="term" value="P:double-strand break repair via homologous recombination"/>
    <property type="evidence" value="ECO:0007669"/>
    <property type="project" value="TreeGrafter"/>
</dbReference>
<name>A0A9W6WB58_CANBO</name>
<feature type="compositionally biased region" description="Acidic residues" evidence="10">
    <location>
        <begin position="233"/>
        <end position="246"/>
    </location>
</feature>
<dbReference type="PANTHER" id="PTHR45626">
    <property type="entry name" value="TRANSCRIPTION TERMINATION FACTOR 2-RELATED"/>
    <property type="match status" value="1"/>
</dbReference>
<keyword evidence="8" id="KW-0067">ATP-binding</keyword>
<dbReference type="GO" id="GO:0005524">
    <property type="term" value="F:ATP binding"/>
    <property type="evidence" value="ECO:0007669"/>
    <property type="project" value="UniProtKB-KW"/>
</dbReference>
<dbReference type="PROSITE" id="PS50089">
    <property type="entry name" value="ZF_RING_2"/>
    <property type="match status" value="1"/>
</dbReference>
<dbReference type="GO" id="GO:0008094">
    <property type="term" value="F:ATP-dependent activity, acting on DNA"/>
    <property type="evidence" value="ECO:0007669"/>
    <property type="project" value="TreeGrafter"/>
</dbReference>
<keyword evidence="6" id="KW-0347">Helicase</keyword>
<gene>
    <name evidence="14" type="ORF">Cboi02_000415400</name>
</gene>
<keyword evidence="7" id="KW-0862">Zinc</keyword>
<reference evidence="14" key="1">
    <citation type="submission" date="2023-04" db="EMBL/GenBank/DDBJ databases">
        <title>Candida boidinii NBRC 10035.</title>
        <authorList>
            <person name="Ichikawa N."/>
            <person name="Sato H."/>
            <person name="Tonouchi N."/>
        </authorList>
    </citation>
    <scope>NUCLEOTIDE SEQUENCE</scope>
    <source>
        <strain evidence="14">NBRC 10035</strain>
    </source>
</reference>
<keyword evidence="2" id="KW-0479">Metal-binding</keyword>
<evidence type="ECO:0000256" key="10">
    <source>
        <dbReference type="SAM" id="MobiDB-lite"/>
    </source>
</evidence>
<dbReference type="InterPro" id="IPR014001">
    <property type="entry name" value="Helicase_ATP-bd"/>
</dbReference>
<proteinExistence type="inferred from homology"/>